<keyword evidence="4" id="KW-1185">Reference proteome</keyword>
<reference evidence="3 4" key="1">
    <citation type="submission" date="2013-02" db="EMBL/GenBank/DDBJ databases">
        <title>The Genome Sequence of Plasmodium inui San Antonio 1.</title>
        <authorList>
            <consortium name="The Broad Institute Genome Sequencing Platform"/>
            <consortium name="The Broad Institute Genome Sequencing Center for Infectious Disease"/>
            <person name="Neafsey D."/>
            <person name="Cheeseman I."/>
            <person name="Volkman S."/>
            <person name="Adams J."/>
            <person name="Walker B."/>
            <person name="Young S.K."/>
            <person name="Zeng Q."/>
            <person name="Gargeya S."/>
            <person name="Fitzgerald M."/>
            <person name="Haas B."/>
            <person name="Abouelleil A."/>
            <person name="Alvarado L."/>
            <person name="Arachchi H.M."/>
            <person name="Berlin A.M."/>
            <person name="Chapman S.B."/>
            <person name="Dewar J."/>
            <person name="Goldberg J."/>
            <person name="Griggs A."/>
            <person name="Gujja S."/>
            <person name="Hansen M."/>
            <person name="Howarth C."/>
            <person name="Imamovic A."/>
            <person name="Larimer J."/>
            <person name="McCowan C."/>
            <person name="Murphy C."/>
            <person name="Neiman D."/>
            <person name="Pearson M."/>
            <person name="Priest M."/>
            <person name="Roberts A."/>
            <person name="Saif S."/>
            <person name="Shea T."/>
            <person name="Sisk P."/>
            <person name="Sykes S."/>
            <person name="Wortman J."/>
            <person name="Nusbaum C."/>
            <person name="Birren B."/>
        </authorList>
    </citation>
    <scope>NUCLEOTIDE SEQUENCE [LARGE SCALE GENOMIC DNA]</scope>
    <source>
        <strain evidence="3 4">San Antonio 1</strain>
    </source>
</reference>
<feature type="domain" description="EGF-like" evidence="2">
    <location>
        <begin position="605"/>
        <end position="644"/>
    </location>
</feature>
<feature type="domain" description="EGF-like" evidence="2">
    <location>
        <begin position="868"/>
        <end position="914"/>
    </location>
</feature>
<organism evidence="3 4">
    <name type="scientific">Plasmodium inui San Antonio 1</name>
    <dbReference type="NCBI Taxonomy" id="1237626"/>
    <lineage>
        <taxon>Eukaryota</taxon>
        <taxon>Sar</taxon>
        <taxon>Alveolata</taxon>
        <taxon>Apicomplexa</taxon>
        <taxon>Aconoidasida</taxon>
        <taxon>Haemosporida</taxon>
        <taxon>Plasmodiidae</taxon>
        <taxon>Plasmodium</taxon>
        <taxon>Plasmodium (Plasmodium)</taxon>
    </lineage>
</organism>
<feature type="signal peptide" evidence="1">
    <location>
        <begin position="1"/>
        <end position="19"/>
    </location>
</feature>
<evidence type="ECO:0000313" key="3">
    <source>
        <dbReference type="EMBL" id="EUD67396.1"/>
    </source>
</evidence>
<evidence type="ECO:0000259" key="2">
    <source>
        <dbReference type="SMART" id="SM00181"/>
    </source>
</evidence>
<name>W7APQ2_9APIC</name>
<dbReference type="GeneID" id="20037376"/>
<dbReference type="OrthoDB" id="4405280at2759"/>
<dbReference type="Proteomes" id="UP000030640">
    <property type="component" value="Unassembled WGS sequence"/>
</dbReference>
<protein>
    <recommendedName>
        <fullName evidence="2">EGF-like domain-containing protein</fullName>
    </recommendedName>
</protein>
<sequence>MKCRVLVLLLLVGVRRGRANIVEDDIFYQKEEVEKLSFSLDHRVRDKSTKETVGHTNGVNAYAYVDKAIAKVFPLISEQEIKKFFSLNKDVKTCDYQIGKGSFKNYLKNNSCYRKIFCGVIVDDKDIRGESKRKRKSDLIHCAYMDDKHIVIYHVGKPHVVKPNVVYEEIFFQEREKGIINCNGMNINLRYIGIHTSDNNSCIQEYFEEHLKKVCNQKRSCEIDFNNVNKGNNCHLGSNFLIHVNYECEDSCNAKKNQTCDIYNGEGRVATCSYGYNMLQGGKETCERNYTCSGSGGSGSSGKGSNRSNGSSGSGICSVNQFCDEATNSCTCKTSLLSVEKKECSYTDVCKAMKCPQNSTCALNPKSKKAECKCEQGKYFHKNRCYDITEMEKLIKAQTTPHDKAYKNELFIRSALKPEHIYMNCEGDYTIEVVNATLSCYNVPFKDNKIKYITDTLREVCDGRARCAFGNSLKRVSTLDPLNTCETKGTIYHYEYVCVSVPGESSATSSRAAVWAQLGSDASQKIHTKGKGAIFRSRFNSQLQCPGGSITVNRALLKAGDGCEDLDLTKSVKEYCDQLSFCDVGLTHHFDTYCKTDQYLFVHYTCEDLCKTCSANETCYGNRHKYKCFCNSPYVSKGSYPVCIKPQKCEPNTCGEHQTCTIVNNKATCKCEYKYRDVNGECLPEDKCDLLCPSNKSCVMENGRKICRCLNGLSLVNGVCICPEDSKYEGDICIPNNKCKRKENKNLCTKKNEQCVYNEQKDIMTCDCMEHHKRNEQGNCVPIDYCKEVTCKENEVCKVVGNKATCQCKENLRRNSNNECIYENLCVNNRGNCPQDSDCIYHERKQHECRCHKKGRVAVNGKCVIPDMCMTEQNKCSENSICVNQSNKKPLCVCLFNFVKSRVGRSKEGDQICAVVNPCLTHNGGCSTAEVCTFKNGKRDKTFTFPWDDDMVIILGSCGIIQFVQKSDQVIWKINRSNNFYIFNYEYPSEGTLEAQIANNNESSILYLKKTHRGKVLYADFELGHEKCSYENMFPYGHRKVA</sequence>
<dbReference type="RefSeq" id="XP_008815923.1">
    <property type="nucleotide sequence ID" value="XM_008817701.1"/>
</dbReference>
<feature type="domain" description="EGF-like" evidence="2">
    <location>
        <begin position="343"/>
        <end position="386"/>
    </location>
</feature>
<feature type="domain" description="EGF-like" evidence="2">
    <location>
        <begin position="648"/>
        <end position="683"/>
    </location>
</feature>
<evidence type="ECO:0000313" key="4">
    <source>
        <dbReference type="Proteomes" id="UP000030640"/>
    </source>
</evidence>
<dbReference type="EMBL" id="KI965466">
    <property type="protein sequence ID" value="EUD67396.1"/>
    <property type="molecule type" value="Genomic_DNA"/>
</dbReference>
<evidence type="ECO:0000256" key="1">
    <source>
        <dbReference type="SAM" id="SignalP"/>
    </source>
</evidence>
<dbReference type="InterPro" id="IPR000742">
    <property type="entry name" value="EGF"/>
</dbReference>
<proteinExistence type="predicted"/>
<feature type="chain" id="PRO_5004891061" description="EGF-like domain-containing protein" evidence="1">
    <location>
        <begin position="20"/>
        <end position="1042"/>
    </location>
</feature>
<dbReference type="Gene3D" id="2.60.120.740">
    <property type="match status" value="1"/>
</dbReference>
<dbReference type="VEuPathDB" id="PlasmoDB:C922_02102"/>
<dbReference type="SMART" id="SM00181">
    <property type="entry name" value="EGF"/>
    <property type="match status" value="7"/>
</dbReference>
<feature type="domain" description="EGF-like" evidence="2">
    <location>
        <begin position="825"/>
        <end position="864"/>
    </location>
</feature>
<dbReference type="AlphaFoldDB" id="W7APQ2"/>
<dbReference type="InterPro" id="IPR043159">
    <property type="entry name" value="Lectin_gal-bd_sf"/>
</dbReference>
<keyword evidence="1" id="KW-0732">Signal</keyword>
<feature type="domain" description="EGF-like" evidence="2">
    <location>
        <begin position="785"/>
        <end position="821"/>
    </location>
</feature>
<accession>W7APQ2</accession>
<feature type="domain" description="EGF-like" evidence="2">
    <location>
        <begin position="687"/>
        <end position="721"/>
    </location>
</feature>
<dbReference type="CDD" id="cd22823">
    <property type="entry name" value="Gal_Rha_Lectin"/>
    <property type="match status" value="1"/>
</dbReference>
<gene>
    <name evidence="3" type="ORF">C922_02102</name>
</gene>